<dbReference type="Proteomes" id="UP000006976">
    <property type="component" value="Unassembled WGS sequence"/>
</dbReference>
<dbReference type="EMBL" id="AHEV01000011">
    <property type="protein sequence ID" value="EJR42468.1"/>
    <property type="molecule type" value="Genomic_DNA"/>
</dbReference>
<evidence type="ECO:0000313" key="10">
    <source>
        <dbReference type="Proteomes" id="UP000175706"/>
    </source>
</evidence>
<accession>C2XXD4</accession>
<dbReference type="Proteomes" id="UP000437562">
    <property type="component" value="Unassembled WGS sequence"/>
</dbReference>
<dbReference type="Proteomes" id="UP000065797">
    <property type="component" value="Unassembled WGS sequence"/>
</dbReference>
<reference evidence="7 12" key="6">
    <citation type="submission" date="2019-10" db="EMBL/GenBank/DDBJ databases">
        <authorList>
            <person name="Karimi E."/>
        </authorList>
    </citation>
    <scope>NUCLEOTIDE SEQUENCE [LARGE SCALE GENOMIC DNA]</scope>
    <source>
        <strain evidence="7">Bacillus sp. 71</strain>
    </source>
</reference>
<accession>A0A653N0U8</accession>
<dbReference type="EMBL" id="LXLT01000056">
    <property type="protein sequence ID" value="OFD75056.1"/>
    <property type="molecule type" value="Genomic_DNA"/>
</dbReference>
<accession>J8IRZ8</accession>
<gene>
    <name evidence="4" type="ORF">AWW70_26920</name>
    <name evidence="7" type="ORF">BACI71_100160</name>
    <name evidence="2" type="ORF">bcere0026_33620</name>
    <name evidence="5" type="ORF">BWGOE8_37050</name>
    <name evidence="6" type="ORF">FC701_25685</name>
    <name evidence="3" type="ORF">III_01820</name>
</gene>
<evidence type="ECO:0000313" key="7">
    <source>
        <dbReference type="EMBL" id="VXB10996.1"/>
    </source>
</evidence>
<evidence type="ECO:0000313" key="9">
    <source>
        <dbReference type="Proteomes" id="UP000065797"/>
    </source>
</evidence>
<reference evidence="3 8" key="2">
    <citation type="submission" date="2012-04" db="EMBL/GenBank/DDBJ databases">
        <title>The Genome Sequence of Bacillus cereus VD078.</title>
        <authorList>
            <consortium name="The Broad Institute Genome Sequencing Platform"/>
            <consortium name="The Broad Institute Genome Sequencing Center for Infectious Disease"/>
            <person name="Feldgarden M."/>
            <person name="Van der Auwera G.A."/>
            <person name="Mahillon J."/>
            <person name="Duprez V."/>
            <person name="Timmery S."/>
            <person name="Mattelet C."/>
            <person name="Dierick K."/>
            <person name="Sun M."/>
            <person name="Yu Z."/>
            <person name="Zhu L."/>
            <person name="Hu X."/>
            <person name="Shank E.B."/>
            <person name="Swiecicka I."/>
            <person name="Hansen B.M."/>
            <person name="Andrup L."/>
            <person name="Young S.K."/>
            <person name="Zeng Q."/>
            <person name="Gargeya S."/>
            <person name="Fitzgerald M."/>
            <person name="Haas B."/>
            <person name="Abouelleil A."/>
            <person name="Alvarado L."/>
            <person name="Arachchi H.M."/>
            <person name="Berlin A."/>
            <person name="Chapman S.B."/>
            <person name="Goldberg J."/>
            <person name="Griggs A."/>
            <person name="Gujja S."/>
            <person name="Hansen M."/>
            <person name="Howarth C."/>
            <person name="Imamovic A."/>
            <person name="Larimer J."/>
            <person name="McCowen C."/>
            <person name="Montmayeur A."/>
            <person name="Murphy C."/>
            <person name="Neiman D."/>
            <person name="Pearson M."/>
            <person name="Priest M."/>
            <person name="Roberts A."/>
            <person name="Saif S."/>
            <person name="Shea T."/>
            <person name="Sisk P."/>
            <person name="Sykes S."/>
            <person name="Wortman J."/>
            <person name="Nusbaum C."/>
            <person name="Birren B."/>
        </authorList>
    </citation>
    <scope>NUCLEOTIDE SEQUENCE [LARGE SCALE GENOMIC DNA]</scope>
    <source>
        <strain evidence="3 8">VD078</strain>
    </source>
</reference>
<dbReference type="EMBL" id="ACMP01000088">
    <property type="protein sequence ID" value="EEL69782.1"/>
    <property type="molecule type" value="Genomic_DNA"/>
</dbReference>
<dbReference type="EMBL" id="LRPH01000101">
    <property type="protein sequence ID" value="KWU54371.1"/>
    <property type="molecule type" value="Genomic_DNA"/>
</dbReference>
<dbReference type="HOGENOM" id="CLU_218975_0_0_9"/>
<evidence type="ECO:0000313" key="8">
    <source>
        <dbReference type="Proteomes" id="UP000006976"/>
    </source>
</evidence>
<feature type="region of interest" description="Disordered" evidence="1">
    <location>
        <begin position="21"/>
        <end position="41"/>
    </location>
</feature>
<sequence>MKKEWKQPVLEVLNINMTMAGPGHKYPDAVQPDPDDPVKYS</sequence>
<dbReference type="EMBL" id="CABWMC010000002">
    <property type="protein sequence ID" value="VXB10996.1"/>
    <property type="molecule type" value="Genomic_DNA"/>
</dbReference>
<dbReference type="PATRIC" id="fig|1405.20.peg.4692"/>
<dbReference type="Proteomes" id="UP000305524">
    <property type="component" value="Unassembled WGS sequence"/>
</dbReference>
<protein>
    <submittedName>
        <fullName evidence="6">Paeninodin family lasso peptide</fullName>
    </submittedName>
    <submittedName>
        <fullName evidence="4">Recombinase RecA</fullName>
    </submittedName>
</protein>
<dbReference type="InterPro" id="IPR049825">
    <property type="entry name" value="Lasso_PadeA-like"/>
</dbReference>
<organism evidence="4 9">
    <name type="scientific">Bacillus mycoides</name>
    <dbReference type="NCBI Taxonomy" id="1405"/>
    <lineage>
        <taxon>Bacteria</taxon>
        <taxon>Bacillati</taxon>
        <taxon>Bacillota</taxon>
        <taxon>Bacilli</taxon>
        <taxon>Bacillales</taxon>
        <taxon>Bacillaceae</taxon>
        <taxon>Bacillus</taxon>
        <taxon>Bacillus cereus group</taxon>
    </lineage>
</organism>
<evidence type="ECO:0000313" key="2">
    <source>
        <dbReference type="EMBL" id="EEL69782.1"/>
    </source>
</evidence>
<evidence type="ECO:0000313" key="5">
    <source>
        <dbReference type="EMBL" id="OFD75056.1"/>
    </source>
</evidence>
<accession>A0A084J000</accession>
<dbReference type="EMBL" id="SZOD01000754">
    <property type="protein sequence ID" value="TKI81245.1"/>
    <property type="molecule type" value="Genomic_DNA"/>
</dbReference>
<evidence type="ECO:0000313" key="12">
    <source>
        <dbReference type="Proteomes" id="UP000437562"/>
    </source>
</evidence>
<evidence type="ECO:0000313" key="3">
    <source>
        <dbReference type="EMBL" id="EJR42468.1"/>
    </source>
</evidence>
<evidence type="ECO:0000313" key="11">
    <source>
        <dbReference type="Proteomes" id="UP000305524"/>
    </source>
</evidence>
<accession>A0A120EBH5</accession>
<reference evidence="2" key="1">
    <citation type="journal article" date="2012" name="Genome Res.">
        <title>Genomic characterization of the Bacillus cereus sensu lato species: Backdrop to the evolution of Bacillus anthracis.</title>
        <authorList>
            <person name="Zwick M.E."/>
            <person name="Joseph S.J."/>
            <person name="Didelot X."/>
            <person name="Chen P.E."/>
            <person name="Bishop-Lilly K.A."/>
            <person name="Stewart A.C."/>
            <person name="Willner K."/>
            <person name="Nolan N."/>
            <person name="Lentz S."/>
            <person name="Thomason M.K."/>
            <person name="Sozhamannan S."/>
            <person name="Mateczun A.J."/>
            <person name="Du L."/>
            <person name="Read T.D."/>
        </authorList>
    </citation>
    <scope>NUCLEOTIDE SEQUENCE [LARGE SCALE GENOMIC DNA]</scope>
    <source>
        <strain evidence="2">AH603</strain>
    </source>
</reference>
<reference evidence="5 10" key="4">
    <citation type="submission" date="2016-05" db="EMBL/GenBank/DDBJ databases">
        <title>Bacillus thuringiensis and Bacillus weihenstephanensis as novel biocontrol agents of wilt causing Verticillium species.</title>
        <authorList>
            <person name="Hollensteiner J."/>
            <person name="Wemheuer F."/>
            <person name="Harting R."/>
            <person name="Kolarzyk A."/>
            <person name="Diaz-Valerio S."/>
            <person name="Poehlein A."/>
            <person name="Brzuszkiewicz E."/>
            <person name="Nesemann K."/>
            <person name="Braus-Stromeyer S."/>
            <person name="Braus G."/>
            <person name="Daniel R."/>
            <person name="Liesegang H."/>
        </authorList>
    </citation>
    <scope>NUCLEOTIDE SEQUENCE [LARGE SCALE GENOMIC DNA]</scope>
    <source>
        <strain evidence="5 10">GOE8</strain>
    </source>
</reference>
<dbReference type="GeneID" id="64184935"/>
<evidence type="ECO:0000313" key="6">
    <source>
        <dbReference type="EMBL" id="TKI81245.1"/>
    </source>
</evidence>
<proteinExistence type="predicted"/>
<evidence type="ECO:0000313" key="4">
    <source>
        <dbReference type="EMBL" id="KWU54371.1"/>
    </source>
</evidence>
<dbReference type="AlphaFoldDB" id="A0A084J000"/>
<dbReference type="RefSeq" id="WP_000712621.1">
    <property type="nucleotide sequence ID" value="NZ_CM000737.1"/>
</dbReference>
<evidence type="ECO:0000256" key="1">
    <source>
        <dbReference type="SAM" id="MobiDB-lite"/>
    </source>
</evidence>
<dbReference type="NCBIfam" id="NF033524">
    <property type="entry name" value="lasso_PadeA_fam"/>
    <property type="match status" value="1"/>
</dbReference>
<dbReference type="Proteomes" id="UP000001753">
    <property type="component" value="Chromosome"/>
</dbReference>
<dbReference type="Proteomes" id="UP000175706">
    <property type="component" value="Unassembled WGS sequence"/>
</dbReference>
<reference evidence="4 9" key="3">
    <citation type="submission" date="2016-01" db="EMBL/GenBank/DDBJ databases">
        <authorList>
            <person name="McClelland M."/>
            <person name="Jain A."/>
            <person name="Saraogi P."/>
            <person name="Mendelson R."/>
            <person name="Westerman R."/>
            <person name="SanMiguel P."/>
            <person name="Csonka L."/>
        </authorList>
    </citation>
    <scope>NUCLEOTIDE SEQUENCE [LARGE SCALE GENOMIC DNA]</scope>
    <source>
        <strain evidence="4 9">PE8-15</strain>
    </source>
</reference>
<name>A0A084J000_BACMY</name>
<reference evidence="6 11" key="5">
    <citation type="journal article" date="2019" name="Environ. Microbiol.">
        <title>An active ?-lactamase is a part of an orchestrated cell wall stress resistance network of Bacillus subtilis and related rhizosphere species.</title>
        <authorList>
            <person name="Bucher T."/>
            <person name="Keren-Paz A."/>
            <person name="Hausser J."/>
            <person name="Olender T."/>
            <person name="Cytryn E."/>
            <person name="Kolodkin-Gal I."/>
        </authorList>
    </citation>
    <scope>NUCLEOTIDE SEQUENCE [LARGE SCALE GENOMIC DNA]</scope>
    <source>
        <strain evidence="6 11">I186</strain>
    </source>
</reference>